<dbReference type="GO" id="GO:0046872">
    <property type="term" value="F:metal ion binding"/>
    <property type="evidence" value="ECO:0007669"/>
    <property type="project" value="UniProtKB-KW"/>
</dbReference>
<dbReference type="EMBL" id="OVTA01000024">
    <property type="protein sequence ID" value="SPR98675.1"/>
    <property type="molecule type" value="Genomic_DNA"/>
</dbReference>
<evidence type="ECO:0000313" key="10">
    <source>
        <dbReference type="EMBL" id="SPR98675.1"/>
    </source>
</evidence>
<comment type="cofactor">
    <cofactor evidence="1">
        <name>Fe(2+)</name>
        <dbReference type="ChEBI" id="CHEBI:29033"/>
    </cofactor>
</comment>
<keyword evidence="6" id="KW-0007">Acetylation</keyword>
<reference evidence="10 11" key="1">
    <citation type="submission" date="2018-01" db="EMBL/GenBank/DDBJ databases">
        <authorList>
            <person name="Gaut B.S."/>
            <person name="Morton B.R."/>
            <person name="Clegg M.T."/>
            <person name="Duvall M.R."/>
        </authorList>
    </citation>
    <scope>NUCLEOTIDE SEQUENCE [LARGE SCALE GENOMIC DNA]</scope>
    <source>
        <strain evidence="10">Cupriavidus taiwanensis cmp 52</strain>
    </source>
</reference>
<evidence type="ECO:0000256" key="2">
    <source>
        <dbReference type="ARBA" id="ARBA00006759"/>
    </source>
</evidence>
<dbReference type="SUPFAM" id="SSF56281">
    <property type="entry name" value="Metallo-hydrolase/oxidoreductase"/>
    <property type="match status" value="1"/>
</dbReference>
<dbReference type="InterPro" id="IPR051682">
    <property type="entry name" value="Mito_Persulfide_Diox"/>
</dbReference>
<keyword evidence="8" id="KW-0408">Iron</keyword>
<dbReference type="PANTHER" id="PTHR43084">
    <property type="entry name" value="PERSULFIDE DIOXYGENASE ETHE1"/>
    <property type="match status" value="1"/>
</dbReference>
<dbReference type="GO" id="GO:0004416">
    <property type="term" value="F:hydroxyacylglutathione hydrolase activity"/>
    <property type="evidence" value="ECO:0007669"/>
    <property type="project" value="UniProtKB-EC"/>
</dbReference>
<keyword evidence="7" id="KW-0560">Oxidoreductase</keyword>
<dbReference type="AlphaFoldDB" id="A0A375J0D6"/>
<evidence type="ECO:0000259" key="9">
    <source>
        <dbReference type="SMART" id="SM00849"/>
    </source>
</evidence>
<dbReference type="CDD" id="cd07724">
    <property type="entry name" value="POD-like_MBL-fold"/>
    <property type="match status" value="1"/>
</dbReference>
<evidence type="ECO:0000313" key="11">
    <source>
        <dbReference type="Proteomes" id="UP000256805"/>
    </source>
</evidence>
<evidence type="ECO:0000256" key="6">
    <source>
        <dbReference type="ARBA" id="ARBA00022990"/>
    </source>
</evidence>
<dbReference type="GO" id="GO:0050313">
    <property type="term" value="F:sulfur dioxygenase activity"/>
    <property type="evidence" value="ECO:0007669"/>
    <property type="project" value="InterPro"/>
</dbReference>
<keyword evidence="5" id="KW-0223">Dioxygenase</keyword>
<dbReference type="EC" id="3.1.2.6" evidence="10"/>
<dbReference type="GO" id="GO:0070813">
    <property type="term" value="P:hydrogen sulfide metabolic process"/>
    <property type="evidence" value="ECO:0007669"/>
    <property type="project" value="TreeGrafter"/>
</dbReference>
<feature type="domain" description="Metallo-beta-lactamase" evidence="9">
    <location>
        <begin position="13"/>
        <end position="180"/>
    </location>
</feature>
<keyword evidence="4" id="KW-0809">Transit peptide</keyword>
<dbReference type="Gene3D" id="3.60.15.10">
    <property type="entry name" value="Ribonuclease Z/Hydroxyacylglutathione hydrolase-like"/>
    <property type="match status" value="1"/>
</dbReference>
<organism evidence="10 11">
    <name type="scientific">Cupriavidus taiwanensis</name>
    <dbReference type="NCBI Taxonomy" id="164546"/>
    <lineage>
        <taxon>Bacteria</taxon>
        <taxon>Pseudomonadati</taxon>
        <taxon>Pseudomonadota</taxon>
        <taxon>Betaproteobacteria</taxon>
        <taxon>Burkholderiales</taxon>
        <taxon>Burkholderiaceae</taxon>
        <taxon>Cupriavidus</taxon>
    </lineage>
</organism>
<dbReference type="FunFam" id="3.60.15.10:FF:000013">
    <property type="entry name" value="Persulfide dioxygenase ETHE1, mitochondrial"/>
    <property type="match status" value="1"/>
</dbReference>
<proteinExistence type="inferred from homology"/>
<evidence type="ECO:0000256" key="1">
    <source>
        <dbReference type="ARBA" id="ARBA00001954"/>
    </source>
</evidence>
<name>A0A375J0D6_9BURK</name>
<dbReference type="SMART" id="SM00849">
    <property type="entry name" value="Lactamase_B"/>
    <property type="match status" value="1"/>
</dbReference>
<dbReference type="Pfam" id="PF00753">
    <property type="entry name" value="Lactamase_B"/>
    <property type="match status" value="1"/>
</dbReference>
<comment type="similarity">
    <text evidence="2">Belongs to the metallo-beta-lactamase superfamily. Glyoxalase II family.</text>
</comment>
<evidence type="ECO:0000256" key="7">
    <source>
        <dbReference type="ARBA" id="ARBA00023002"/>
    </source>
</evidence>
<dbReference type="InterPro" id="IPR044528">
    <property type="entry name" value="POD-like_MBL-fold"/>
</dbReference>
<dbReference type="InterPro" id="IPR001279">
    <property type="entry name" value="Metallo-B-lactamas"/>
</dbReference>
<accession>A0A375J0D6</accession>
<evidence type="ECO:0000256" key="3">
    <source>
        <dbReference type="ARBA" id="ARBA00022723"/>
    </source>
</evidence>
<sequence length="245" mass="26678">MQTFHQLFDETSSTFTYLLIDAATGDALLIDPVDHQLERDLQLLQATGARLAWVIETHAHADHITSAGHLALQTGAHTAAPSGCDIKPAHKQLIDGDTVAFGKQVLRAIHTPGHTAGSMSYLWEEATADGIVRRVFTGDALLIDGCGRTDFQSGDAGTLYDSLTRKLFALPDDTLVYPAHDYKGRTVSTIGHERAHNSRVAGRTREQFVEMMRNLNLPRPKLIDVAVPANQRLGLRDGESVPHGA</sequence>
<evidence type="ECO:0000256" key="8">
    <source>
        <dbReference type="ARBA" id="ARBA00023004"/>
    </source>
</evidence>
<keyword evidence="10" id="KW-0378">Hydrolase</keyword>
<protein>
    <submittedName>
        <fullName evidence="10">Putative hydroxyacylglutathione hydrolase</fullName>
        <ecNumber evidence="10">3.1.2.6</ecNumber>
    </submittedName>
</protein>
<keyword evidence="3" id="KW-0479">Metal-binding</keyword>
<dbReference type="PANTHER" id="PTHR43084:SF1">
    <property type="entry name" value="PERSULFIDE DIOXYGENASE ETHE1, MITOCHONDRIAL"/>
    <property type="match status" value="1"/>
</dbReference>
<dbReference type="GO" id="GO:0006749">
    <property type="term" value="P:glutathione metabolic process"/>
    <property type="evidence" value="ECO:0007669"/>
    <property type="project" value="InterPro"/>
</dbReference>
<dbReference type="RefSeq" id="WP_116383829.1">
    <property type="nucleotide sequence ID" value="NZ_LS483233.1"/>
</dbReference>
<evidence type="ECO:0000256" key="5">
    <source>
        <dbReference type="ARBA" id="ARBA00022964"/>
    </source>
</evidence>
<dbReference type="Proteomes" id="UP000256805">
    <property type="component" value="Unassembled WGS sequence"/>
</dbReference>
<dbReference type="InterPro" id="IPR036866">
    <property type="entry name" value="RibonucZ/Hydroxyglut_hydro"/>
</dbReference>
<gene>
    <name evidence="10" type="ORF">CBM2634_A300065</name>
</gene>
<evidence type="ECO:0000256" key="4">
    <source>
        <dbReference type="ARBA" id="ARBA00022946"/>
    </source>
</evidence>